<gene>
    <name evidence="3" type="ORF">GO493_18870</name>
</gene>
<sequence>MRTIYLFFLLLCCNNIIAQHREILFEHVSLADLLIKAGKENKLLFVDCYTEWCGPCKEMSKYVFTQDTVADFFNQHFINLKLDMEKGEGPAAGKKYRVAAYPSYLLLNEKGELVYKFIGGMPAAEFLQKTAAGMDPDNRQAQIFRRYEAGDRSHPLMREYIRETLRMREVKRGQELAQEYFNMLTRKQKATPENWFLFGENNHSRELSDIHSTNFTYLVEHWKDFVPAKGIDSVNRKISGVFRKMTGYCMRGYYQKSYKYKTEDFTSYRKQIKNTQVPDKKSLLVMMDIAQAACQNDTLKVMNLLADNIGHFSSENMDIAFDYIAMCPAYRKDKYPRWTEIMQTIIAHSQNRFLVDHVKTYF</sequence>
<reference evidence="3 4" key="1">
    <citation type="submission" date="2019-12" db="EMBL/GenBank/DDBJ databases">
        <title>Chitinophaga sp. strain ysch24 (GDMCC 1.1355), whole genome shotgun sequence.</title>
        <authorList>
            <person name="Zhang X."/>
        </authorList>
    </citation>
    <scope>NUCLEOTIDE SEQUENCE [LARGE SCALE GENOMIC DNA]</scope>
    <source>
        <strain evidence="4">ysch24</strain>
    </source>
</reference>
<dbReference type="EMBL" id="WRXN01000008">
    <property type="protein sequence ID" value="MVT10343.1"/>
    <property type="molecule type" value="Genomic_DNA"/>
</dbReference>
<evidence type="ECO:0000313" key="4">
    <source>
        <dbReference type="Proteomes" id="UP000461730"/>
    </source>
</evidence>
<dbReference type="InterPro" id="IPR017937">
    <property type="entry name" value="Thioredoxin_CS"/>
</dbReference>
<evidence type="ECO:0000259" key="2">
    <source>
        <dbReference type="PROSITE" id="PS51352"/>
    </source>
</evidence>
<proteinExistence type="predicted"/>
<dbReference type="Gene3D" id="3.40.30.10">
    <property type="entry name" value="Glutaredoxin"/>
    <property type="match status" value="1"/>
</dbReference>
<dbReference type="InterPro" id="IPR013766">
    <property type="entry name" value="Thioredoxin_domain"/>
</dbReference>
<evidence type="ECO:0000313" key="3">
    <source>
        <dbReference type="EMBL" id="MVT10343.1"/>
    </source>
</evidence>
<keyword evidence="4" id="KW-1185">Reference proteome</keyword>
<dbReference type="PROSITE" id="PS00194">
    <property type="entry name" value="THIOREDOXIN_1"/>
    <property type="match status" value="1"/>
</dbReference>
<accession>A0A7K1U7L1</accession>
<organism evidence="3 4">
    <name type="scientific">Chitinophaga tropicalis</name>
    <dbReference type="NCBI Taxonomy" id="2683588"/>
    <lineage>
        <taxon>Bacteria</taxon>
        <taxon>Pseudomonadati</taxon>
        <taxon>Bacteroidota</taxon>
        <taxon>Chitinophagia</taxon>
        <taxon>Chitinophagales</taxon>
        <taxon>Chitinophagaceae</taxon>
        <taxon>Chitinophaga</taxon>
    </lineage>
</organism>
<dbReference type="CDD" id="cd02947">
    <property type="entry name" value="TRX_family"/>
    <property type="match status" value="1"/>
</dbReference>
<dbReference type="SUPFAM" id="SSF52833">
    <property type="entry name" value="Thioredoxin-like"/>
    <property type="match status" value="1"/>
</dbReference>
<dbReference type="Pfam" id="PF13098">
    <property type="entry name" value="Thioredoxin_2"/>
    <property type="match status" value="1"/>
</dbReference>
<dbReference type="AlphaFoldDB" id="A0A7K1U7L1"/>
<dbReference type="RefSeq" id="WP_157307787.1">
    <property type="nucleotide sequence ID" value="NZ_WRXN01000008.1"/>
</dbReference>
<dbReference type="Proteomes" id="UP000461730">
    <property type="component" value="Unassembled WGS sequence"/>
</dbReference>
<protein>
    <submittedName>
        <fullName evidence="3">DUF255 domain-containing protein</fullName>
    </submittedName>
</protein>
<name>A0A7K1U7L1_9BACT</name>
<evidence type="ECO:0000256" key="1">
    <source>
        <dbReference type="ARBA" id="ARBA00023284"/>
    </source>
</evidence>
<feature type="domain" description="Thioredoxin" evidence="2">
    <location>
        <begin position="1"/>
        <end position="135"/>
    </location>
</feature>
<dbReference type="InterPro" id="IPR012336">
    <property type="entry name" value="Thioredoxin-like_fold"/>
</dbReference>
<dbReference type="PROSITE" id="PS51352">
    <property type="entry name" value="THIOREDOXIN_2"/>
    <property type="match status" value="1"/>
</dbReference>
<dbReference type="InterPro" id="IPR036249">
    <property type="entry name" value="Thioredoxin-like_sf"/>
</dbReference>
<comment type="caution">
    <text evidence="3">The sequence shown here is derived from an EMBL/GenBank/DDBJ whole genome shotgun (WGS) entry which is preliminary data.</text>
</comment>
<keyword evidence="1" id="KW-0676">Redox-active center</keyword>